<proteinExistence type="predicted"/>
<evidence type="ECO:0000313" key="2">
    <source>
        <dbReference type="EMBL" id="THU93418.1"/>
    </source>
</evidence>
<protein>
    <submittedName>
        <fullName evidence="2">Uncharacterized protein</fullName>
    </submittedName>
</protein>
<dbReference type="AlphaFoldDB" id="A0A4S8LWG1"/>
<dbReference type="EMBL" id="ML179249">
    <property type="protein sequence ID" value="THU93418.1"/>
    <property type="molecule type" value="Genomic_DNA"/>
</dbReference>
<evidence type="ECO:0000256" key="1">
    <source>
        <dbReference type="SAM" id="SignalP"/>
    </source>
</evidence>
<sequence>MIPLVAKSCQGSFLLLVVGITVNTDANLRTYAALSELQTFVPNFRVDLGDGCVPLEVLIDLRCESETFERLVPQTDAMFHYDKFNRLRLHNNVTSVVPWKSVESTTSVNHLQDQTDLIQVNIPRFMVSATDQNFQPISH</sequence>
<dbReference type="Proteomes" id="UP000297245">
    <property type="component" value="Unassembled WGS sequence"/>
</dbReference>
<organism evidence="2 3">
    <name type="scientific">Dendrothele bispora (strain CBS 962.96)</name>
    <dbReference type="NCBI Taxonomy" id="1314807"/>
    <lineage>
        <taxon>Eukaryota</taxon>
        <taxon>Fungi</taxon>
        <taxon>Dikarya</taxon>
        <taxon>Basidiomycota</taxon>
        <taxon>Agaricomycotina</taxon>
        <taxon>Agaricomycetes</taxon>
        <taxon>Agaricomycetidae</taxon>
        <taxon>Agaricales</taxon>
        <taxon>Agaricales incertae sedis</taxon>
        <taxon>Dendrothele</taxon>
    </lineage>
</organism>
<keyword evidence="3" id="KW-1185">Reference proteome</keyword>
<feature type="signal peptide" evidence="1">
    <location>
        <begin position="1"/>
        <end position="26"/>
    </location>
</feature>
<dbReference type="OrthoDB" id="3012957at2759"/>
<reference evidence="2 3" key="1">
    <citation type="journal article" date="2019" name="Nat. Ecol. Evol.">
        <title>Megaphylogeny resolves global patterns of mushroom evolution.</title>
        <authorList>
            <person name="Varga T."/>
            <person name="Krizsan K."/>
            <person name="Foldi C."/>
            <person name="Dima B."/>
            <person name="Sanchez-Garcia M."/>
            <person name="Sanchez-Ramirez S."/>
            <person name="Szollosi G.J."/>
            <person name="Szarkandi J.G."/>
            <person name="Papp V."/>
            <person name="Albert L."/>
            <person name="Andreopoulos W."/>
            <person name="Angelini C."/>
            <person name="Antonin V."/>
            <person name="Barry K.W."/>
            <person name="Bougher N.L."/>
            <person name="Buchanan P."/>
            <person name="Buyck B."/>
            <person name="Bense V."/>
            <person name="Catcheside P."/>
            <person name="Chovatia M."/>
            <person name="Cooper J."/>
            <person name="Damon W."/>
            <person name="Desjardin D."/>
            <person name="Finy P."/>
            <person name="Geml J."/>
            <person name="Haridas S."/>
            <person name="Hughes K."/>
            <person name="Justo A."/>
            <person name="Karasinski D."/>
            <person name="Kautmanova I."/>
            <person name="Kiss B."/>
            <person name="Kocsube S."/>
            <person name="Kotiranta H."/>
            <person name="LaButti K.M."/>
            <person name="Lechner B.E."/>
            <person name="Liimatainen K."/>
            <person name="Lipzen A."/>
            <person name="Lukacs Z."/>
            <person name="Mihaltcheva S."/>
            <person name="Morgado L.N."/>
            <person name="Niskanen T."/>
            <person name="Noordeloos M.E."/>
            <person name="Ohm R.A."/>
            <person name="Ortiz-Santana B."/>
            <person name="Ovrebo C."/>
            <person name="Racz N."/>
            <person name="Riley R."/>
            <person name="Savchenko A."/>
            <person name="Shiryaev A."/>
            <person name="Soop K."/>
            <person name="Spirin V."/>
            <person name="Szebenyi C."/>
            <person name="Tomsovsky M."/>
            <person name="Tulloss R.E."/>
            <person name="Uehling J."/>
            <person name="Grigoriev I.V."/>
            <person name="Vagvolgyi C."/>
            <person name="Papp T."/>
            <person name="Martin F.M."/>
            <person name="Miettinen O."/>
            <person name="Hibbett D.S."/>
            <person name="Nagy L.G."/>
        </authorList>
    </citation>
    <scope>NUCLEOTIDE SEQUENCE [LARGE SCALE GENOMIC DNA]</scope>
    <source>
        <strain evidence="2 3">CBS 962.96</strain>
    </source>
</reference>
<evidence type="ECO:0000313" key="3">
    <source>
        <dbReference type="Proteomes" id="UP000297245"/>
    </source>
</evidence>
<keyword evidence="1" id="KW-0732">Signal</keyword>
<feature type="chain" id="PRO_5020917573" evidence="1">
    <location>
        <begin position="27"/>
        <end position="139"/>
    </location>
</feature>
<accession>A0A4S8LWG1</accession>
<name>A0A4S8LWG1_DENBC</name>
<feature type="non-terminal residue" evidence="2">
    <location>
        <position position="139"/>
    </location>
</feature>
<gene>
    <name evidence="2" type="ORF">K435DRAFT_670225</name>
</gene>